<comment type="caution">
    <text evidence="7">The sequence shown here is derived from an EMBL/GenBank/DDBJ whole genome shotgun (WGS) entry which is preliminary data.</text>
</comment>
<keyword evidence="8" id="KW-1185">Reference proteome</keyword>
<evidence type="ECO:0000313" key="7">
    <source>
        <dbReference type="EMBL" id="CAF1534191.1"/>
    </source>
</evidence>
<reference evidence="7" key="1">
    <citation type="submission" date="2021-02" db="EMBL/GenBank/DDBJ databases">
        <authorList>
            <person name="Nowell W R."/>
        </authorList>
    </citation>
    <scope>NUCLEOTIDE SEQUENCE</scope>
</reference>
<evidence type="ECO:0000256" key="1">
    <source>
        <dbReference type="ARBA" id="ARBA00004370"/>
    </source>
</evidence>
<dbReference type="CDD" id="cd00637">
    <property type="entry name" value="7tm_classA_rhodopsin-like"/>
    <property type="match status" value="1"/>
</dbReference>
<feature type="transmembrane region" description="Helical" evidence="5">
    <location>
        <begin position="293"/>
        <end position="312"/>
    </location>
</feature>
<keyword evidence="3 5" id="KW-1133">Transmembrane helix</keyword>
<accession>A0A815VSL6</accession>
<dbReference type="Proteomes" id="UP000663828">
    <property type="component" value="Unassembled WGS sequence"/>
</dbReference>
<evidence type="ECO:0000256" key="4">
    <source>
        <dbReference type="ARBA" id="ARBA00023136"/>
    </source>
</evidence>
<evidence type="ECO:0000259" key="6">
    <source>
        <dbReference type="PROSITE" id="PS50262"/>
    </source>
</evidence>
<dbReference type="Gene3D" id="1.20.1070.10">
    <property type="entry name" value="Rhodopsin 7-helix transmembrane proteins"/>
    <property type="match status" value="1"/>
</dbReference>
<dbReference type="InterPro" id="IPR017452">
    <property type="entry name" value="GPCR_Rhodpsn_7TM"/>
</dbReference>
<protein>
    <recommendedName>
        <fullName evidence="6">G-protein coupled receptors family 1 profile domain-containing protein</fullName>
    </recommendedName>
</protein>
<sequence length="378" mass="45083">MLHLNTNDSKITNHCLFGFCLYSKEYFLNQYYTIRSNAFTLPFIGAIYYDLPSLQYVYMSILIVVILIGLLNNIVSLMTFLQDRIRYTINGTYLIMYSICSLILILVLLTNIAVAVYYDEYFLRLWACHGYPYLSLTMVYTGILISTAIAIENVLVECFKFEKYRSRKSATCSMIGFLFVASISNLDKIFARYLIADRSGELYCVHERQLFKSWSALLFCVYILLPCLIHIICILYVLSIKIKENWIHKIVRYQHYLVPSLVIVLCLCLNGFYRYSSNFSLQTSSNYFIRFHFAFLLFIYIPQMLTFMIYVITNDFYIKEFYQIWFYRRLCCCFYNRKRHVQEFEVIHKLWQRRTSLETIKTISNLDDTCNESEFYRK</sequence>
<evidence type="ECO:0000313" key="8">
    <source>
        <dbReference type="Proteomes" id="UP000663828"/>
    </source>
</evidence>
<dbReference type="GO" id="GO:0016020">
    <property type="term" value="C:membrane"/>
    <property type="evidence" value="ECO:0007669"/>
    <property type="project" value="UniProtKB-SubCell"/>
</dbReference>
<evidence type="ECO:0000256" key="3">
    <source>
        <dbReference type="ARBA" id="ARBA00022989"/>
    </source>
</evidence>
<keyword evidence="4 5" id="KW-0472">Membrane</keyword>
<evidence type="ECO:0000256" key="5">
    <source>
        <dbReference type="SAM" id="Phobius"/>
    </source>
</evidence>
<gene>
    <name evidence="7" type="ORF">XAT740_LOCUS41696</name>
</gene>
<feature type="transmembrane region" description="Helical" evidence="5">
    <location>
        <begin position="93"/>
        <end position="118"/>
    </location>
</feature>
<dbReference type="SUPFAM" id="SSF81321">
    <property type="entry name" value="Family A G protein-coupled receptor-like"/>
    <property type="match status" value="1"/>
</dbReference>
<feature type="transmembrane region" description="Helical" evidence="5">
    <location>
        <begin position="130"/>
        <end position="151"/>
    </location>
</feature>
<evidence type="ECO:0000256" key="2">
    <source>
        <dbReference type="ARBA" id="ARBA00022692"/>
    </source>
</evidence>
<feature type="transmembrane region" description="Helical" evidence="5">
    <location>
        <begin position="215"/>
        <end position="238"/>
    </location>
</feature>
<comment type="subcellular location">
    <subcellularLocation>
        <location evidence="1">Membrane</location>
    </subcellularLocation>
</comment>
<dbReference type="AlphaFoldDB" id="A0A815VSL6"/>
<feature type="transmembrane region" description="Helical" evidence="5">
    <location>
        <begin position="172"/>
        <end position="195"/>
    </location>
</feature>
<proteinExistence type="predicted"/>
<feature type="transmembrane region" description="Helical" evidence="5">
    <location>
        <begin position="250"/>
        <end position="273"/>
    </location>
</feature>
<feature type="domain" description="G-protein coupled receptors family 1 profile" evidence="6">
    <location>
        <begin position="72"/>
        <end position="310"/>
    </location>
</feature>
<feature type="transmembrane region" description="Helical" evidence="5">
    <location>
        <begin position="56"/>
        <end position="81"/>
    </location>
</feature>
<keyword evidence="2 5" id="KW-0812">Transmembrane</keyword>
<dbReference type="PROSITE" id="PS50262">
    <property type="entry name" value="G_PROTEIN_RECEP_F1_2"/>
    <property type="match status" value="1"/>
</dbReference>
<organism evidence="7 8">
    <name type="scientific">Adineta ricciae</name>
    <name type="common">Rotifer</name>
    <dbReference type="NCBI Taxonomy" id="249248"/>
    <lineage>
        <taxon>Eukaryota</taxon>
        <taxon>Metazoa</taxon>
        <taxon>Spiralia</taxon>
        <taxon>Gnathifera</taxon>
        <taxon>Rotifera</taxon>
        <taxon>Eurotatoria</taxon>
        <taxon>Bdelloidea</taxon>
        <taxon>Adinetida</taxon>
        <taxon>Adinetidae</taxon>
        <taxon>Adineta</taxon>
    </lineage>
</organism>
<dbReference type="EMBL" id="CAJNOR010004902">
    <property type="protein sequence ID" value="CAF1534191.1"/>
    <property type="molecule type" value="Genomic_DNA"/>
</dbReference>
<name>A0A815VSL6_ADIRI</name>